<dbReference type="EMBL" id="FOMZ01000011">
    <property type="protein sequence ID" value="SFE34463.1"/>
    <property type="molecule type" value="Genomic_DNA"/>
</dbReference>
<evidence type="ECO:0000313" key="3">
    <source>
        <dbReference type="Proteomes" id="UP000198716"/>
    </source>
</evidence>
<protein>
    <submittedName>
        <fullName evidence="2">Uncharacterized protein</fullName>
    </submittedName>
</protein>
<reference evidence="3" key="1">
    <citation type="submission" date="2016-10" db="EMBL/GenBank/DDBJ databases">
        <authorList>
            <person name="Varghese N."/>
            <person name="Submissions S."/>
        </authorList>
    </citation>
    <scope>NUCLEOTIDE SEQUENCE [LARGE SCALE GENOMIC DNA]</scope>
    <source>
        <strain evidence="3">DSM 45004</strain>
    </source>
</reference>
<dbReference type="Proteomes" id="UP000198716">
    <property type="component" value="Unassembled WGS sequence"/>
</dbReference>
<feature type="region of interest" description="Disordered" evidence="1">
    <location>
        <begin position="71"/>
        <end position="105"/>
    </location>
</feature>
<feature type="region of interest" description="Disordered" evidence="1">
    <location>
        <begin position="155"/>
        <end position="235"/>
    </location>
</feature>
<proteinExistence type="predicted"/>
<name>A0A1I1ZV13_9ACTN</name>
<keyword evidence="3" id="KW-1185">Reference proteome</keyword>
<evidence type="ECO:0000256" key="1">
    <source>
        <dbReference type="SAM" id="MobiDB-lite"/>
    </source>
</evidence>
<dbReference type="AlphaFoldDB" id="A0A1I1ZV13"/>
<gene>
    <name evidence="2" type="ORF">SAMN04487819_111121</name>
</gene>
<sequence>MVVLALDSLERSFRLARAGHPSWKKTAQQARSFCPEICSEIVQARRNGTAPDPESLDWDAYLYRRTGLTRQERDTLKQPAAKSDPPKKKSGTLGRSEEHGLRRAEQRRSPHSFCVVCELHLPVEAVQKGLRWHKQCRPTECLRCGRMVPKNTTHKFRCKNGCESSRKSHSGSPGKHSKKRSRTTPWQRANLELQAAQRKQAKRQAELSPGPKSRKPPPARFISGGGLPEHNRRKH</sequence>
<accession>A0A1I1ZV13</accession>
<organism evidence="2 3">
    <name type="scientific">Actinopolyspora alba</name>
    <dbReference type="NCBI Taxonomy" id="673379"/>
    <lineage>
        <taxon>Bacteria</taxon>
        <taxon>Bacillati</taxon>
        <taxon>Actinomycetota</taxon>
        <taxon>Actinomycetes</taxon>
        <taxon>Actinopolysporales</taxon>
        <taxon>Actinopolysporaceae</taxon>
        <taxon>Actinopolyspora</taxon>
        <taxon>Actinopolyspora alba group</taxon>
    </lineage>
</organism>
<evidence type="ECO:0000313" key="2">
    <source>
        <dbReference type="EMBL" id="SFE34463.1"/>
    </source>
</evidence>
<feature type="compositionally biased region" description="Basic and acidic residues" evidence="1">
    <location>
        <begin position="95"/>
        <end position="105"/>
    </location>
</feature>